<feature type="domain" description="Fumarylacetoacetase-like C-terminal" evidence="14">
    <location>
        <begin position="132"/>
        <end position="391"/>
    </location>
</feature>
<dbReference type="InterPro" id="IPR036462">
    <property type="entry name" value="Fumarylacetoacetase_N_sf"/>
</dbReference>
<dbReference type="AlphaFoldDB" id="A0A5J5ER54"/>
<reference evidence="16 17" key="1">
    <citation type="submission" date="2019-09" db="EMBL/GenBank/DDBJ databases">
        <title>Draft genome of the ectomycorrhizal ascomycete Sphaerosporella brunnea.</title>
        <authorList>
            <consortium name="DOE Joint Genome Institute"/>
            <person name="Benucci G.M."/>
            <person name="Marozzi G."/>
            <person name="Antonielli L."/>
            <person name="Sanchez S."/>
            <person name="Marco P."/>
            <person name="Wang X."/>
            <person name="Falini L.B."/>
            <person name="Barry K."/>
            <person name="Haridas S."/>
            <person name="Lipzen A."/>
            <person name="Labutti K."/>
            <person name="Grigoriev I.V."/>
            <person name="Murat C."/>
            <person name="Martin F."/>
            <person name="Albertini E."/>
            <person name="Donnini D."/>
            <person name="Bonito G."/>
        </authorList>
    </citation>
    <scope>NUCLEOTIDE SEQUENCE [LARGE SCALE GENOMIC DNA]</scope>
    <source>
        <strain evidence="16 17">Sb_GMNB300</strain>
    </source>
</reference>
<dbReference type="Gene3D" id="2.30.30.230">
    <property type="entry name" value="Fumarylacetoacetase, N-terminal domain"/>
    <property type="match status" value="1"/>
</dbReference>
<dbReference type="InterPro" id="IPR011234">
    <property type="entry name" value="Fumarylacetoacetase-like_C"/>
</dbReference>
<evidence type="ECO:0000256" key="9">
    <source>
        <dbReference type="ARBA" id="ARBA00023232"/>
    </source>
</evidence>
<feature type="binding site" evidence="12">
    <location>
        <position position="132"/>
    </location>
    <ligand>
        <name>Ca(2+)</name>
        <dbReference type="ChEBI" id="CHEBI:29108"/>
    </ligand>
</feature>
<keyword evidence="5 13" id="KW-0378">Hydrolase</keyword>
<dbReference type="NCBIfam" id="TIGR01266">
    <property type="entry name" value="fum_ac_acetase"/>
    <property type="match status" value="1"/>
</dbReference>
<evidence type="ECO:0000256" key="8">
    <source>
        <dbReference type="ARBA" id="ARBA00022878"/>
    </source>
</evidence>
<dbReference type="SUPFAM" id="SSF56529">
    <property type="entry name" value="FAH"/>
    <property type="match status" value="1"/>
</dbReference>
<dbReference type="PANTHER" id="PTHR43069:SF2">
    <property type="entry name" value="FUMARYLACETOACETASE"/>
    <property type="match status" value="1"/>
</dbReference>
<feature type="active site" description="Proton acceptor" evidence="10">
    <location>
        <position position="139"/>
    </location>
</feature>
<dbReference type="GO" id="GO:1902000">
    <property type="term" value="P:homogentisate catabolic process"/>
    <property type="evidence" value="ECO:0007669"/>
    <property type="project" value="TreeGrafter"/>
</dbReference>
<comment type="similarity">
    <text evidence="2 13">Belongs to the FAH family.</text>
</comment>
<dbReference type="UniPathway" id="UPA00139">
    <property type="reaction ID" value="UER00341"/>
</dbReference>
<feature type="binding site" evidence="11">
    <location>
        <position position="134"/>
    </location>
    <ligand>
        <name>substrate</name>
    </ligand>
</feature>
<dbReference type="GO" id="GO:0006572">
    <property type="term" value="P:L-tyrosine catabolic process"/>
    <property type="evidence" value="ECO:0007669"/>
    <property type="project" value="UniProtKB-UniRule"/>
</dbReference>
<dbReference type="InterPro" id="IPR036663">
    <property type="entry name" value="Fumarylacetoacetase_C_sf"/>
</dbReference>
<comment type="caution">
    <text evidence="16">The sequence shown here is derived from an EMBL/GenBank/DDBJ whole genome shotgun (WGS) entry which is preliminary data.</text>
</comment>
<comment type="pathway">
    <text evidence="1 13">Amino-acid degradation; L-phenylalanine degradation; acetoacetate and fumarate from L-phenylalanine: step 6/6.</text>
</comment>
<feature type="binding site" evidence="12">
    <location>
        <position position="234"/>
    </location>
    <ligand>
        <name>Mg(2+)</name>
        <dbReference type="ChEBI" id="CHEBI:18420"/>
    </ligand>
</feature>
<keyword evidence="8 13" id="KW-0828">Tyrosine catabolism</keyword>
<feature type="binding site" evidence="11">
    <location>
        <position position="348"/>
    </location>
    <ligand>
        <name>substrate</name>
    </ligand>
</feature>
<feature type="binding site" evidence="12">
    <location>
        <position position="200"/>
    </location>
    <ligand>
        <name>Ca(2+)</name>
        <dbReference type="ChEBI" id="CHEBI:29108"/>
    </ligand>
</feature>
<dbReference type="InterPro" id="IPR015377">
    <property type="entry name" value="Fumarylacetoacetase_N"/>
</dbReference>
<feature type="binding site" evidence="12">
    <location>
        <position position="202"/>
    </location>
    <ligand>
        <name>Ca(2+)</name>
        <dbReference type="ChEBI" id="CHEBI:29108"/>
    </ligand>
</feature>
<evidence type="ECO:0000259" key="15">
    <source>
        <dbReference type="Pfam" id="PF09298"/>
    </source>
</evidence>
<evidence type="ECO:0000256" key="4">
    <source>
        <dbReference type="ARBA" id="ARBA00022723"/>
    </source>
</evidence>
<accession>A0A5J5ER54</accession>
<evidence type="ECO:0000256" key="11">
    <source>
        <dbReference type="PIRSR" id="PIRSR605959-2"/>
    </source>
</evidence>
<dbReference type="Gene3D" id="3.90.850.10">
    <property type="entry name" value="Fumarylacetoacetase-like, C-terminal domain"/>
    <property type="match status" value="1"/>
</dbReference>
<evidence type="ECO:0000256" key="6">
    <source>
        <dbReference type="ARBA" id="ARBA00022837"/>
    </source>
</evidence>
<keyword evidence="7 12" id="KW-0460">Magnesium</keyword>
<dbReference type="Pfam" id="PF09298">
    <property type="entry name" value="FAA_hydrolase_N"/>
    <property type="match status" value="1"/>
</dbReference>
<feature type="binding site" evidence="12">
    <location>
        <position position="234"/>
    </location>
    <ligand>
        <name>Ca(2+)</name>
        <dbReference type="ChEBI" id="CHEBI:29108"/>
    </ligand>
</feature>
<evidence type="ECO:0000256" key="3">
    <source>
        <dbReference type="ARBA" id="ARBA00012094"/>
    </source>
</evidence>
<sequence>MSWLPIPSDSDFTLANIPFGVFRHPITGTGHPAIAIGEHLLDLHVFSTHGGFSQLPEMVEHLEVFKQPTLNAFAALGQKTHRAVRAYLQQVLTADSPLAAVLQYDETLQKQVLFSQDAVEMLLPMEVGDYTDFYAGRTHAFNVGCLFRGTDNALQKNYEQLPVGYHGRASSVVISGTPIMRPNGQTAEGVMEKCKRLDLELEMAAFVARGNKLGEPMSVVQARENLFGFALMNDWSARDIQAFEYVPLGPFTSKNFGTTISSWIVLPCALENFKALPLQRTSTIPVQKYLLDPEEKSVYDIALTVEINGATLTKTSSKNLLWSFPQMLAHHTVTGCNMRTGDLLGSGTISGEGVGEAGCLLEATKGGKEPVALGGVQRTWLQDGDEVVIKGFCGEGETRVGWGECKGVILPALDI</sequence>
<evidence type="ECO:0000256" key="7">
    <source>
        <dbReference type="ARBA" id="ARBA00022842"/>
    </source>
</evidence>
<proteinExistence type="inferred from homology"/>
<evidence type="ECO:0000259" key="14">
    <source>
        <dbReference type="Pfam" id="PF01557"/>
    </source>
</evidence>
<keyword evidence="4 12" id="KW-0479">Metal-binding</keyword>
<feature type="domain" description="Fumarylacetoacetase N-terminal" evidence="15">
    <location>
        <begin position="15"/>
        <end position="124"/>
    </location>
</feature>
<dbReference type="EMBL" id="VXIS01000153">
    <property type="protein sequence ID" value="KAA8900488.1"/>
    <property type="molecule type" value="Genomic_DNA"/>
</dbReference>
<name>A0A5J5ER54_9PEZI</name>
<dbReference type="EC" id="3.7.1.2" evidence="3 13"/>
<evidence type="ECO:0000313" key="16">
    <source>
        <dbReference type="EMBL" id="KAA8900488.1"/>
    </source>
</evidence>
<feature type="binding site" evidence="12">
    <location>
        <position position="258"/>
    </location>
    <ligand>
        <name>Mg(2+)</name>
        <dbReference type="ChEBI" id="CHEBI:18420"/>
    </ligand>
</feature>
<feature type="binding site" evidence="12">
    <location>
        <position position="254"/>
    </location>
    <ligand>
        <name>Mg(2+)</name>
        <dbReference type="ChEBI" id="CHEBI:18420"/>
    </ligand>
</feature>
<feature type="binding site" evidence="11">
    <location>
        <position position="148"/>
    </location>
    <ligand>
        <name>substrate</name>
    </ligand>
</feature>
<feature type="binding site" evidence="11">
    <location>
        <position position="245"/>
    </location>
    <ligand>
        <name>substrate</name>
    </ligand>
</feature>
<keyword evidence="17" id="KW-1185">Reference proteome</keyword>
<dbReference type="Proteomes" id="UP000326924">
    <property type="component" value="Unassembled WGS sequence"/>
</dbReference>
<dbReference type="GO" id="GO:0046872">
    <property type="term" value="F:metal ion binding"/>
    <property type="evidence" value="ECO:0007669"/>
    <property type="project" value="UniProtKB-UniRule"/>
</dbReference>
<keyword evidence="9 13" id="KW-0585">Phenylalanine catabolism</keyword>
<dbReference type="InterPro" id="IPR005959">
    <property type="entry name" value="Fumarylacetoacetase"/>
</dbReference>
<dbReference type="OrthoDB" id="9971669at2759"/>
<comment type="cofactor">
    <cofactor evidence="13">
        <name>Mg(2+)</name>
        <dbReference type="ChEBI" id="CHEBI:18420"/>
    </cofactor>
    <cofactor evidence="13">
        <name>Ca(2+)</name>
        <dbReference type="ChEBI" id="CHEBI:29108"/>
    </cofactor>
</comment>
<evidence type="ECO:0000256" key="1">
    <source>
        <dbReference type="ARBA" id="ARBA00004782"/>
    </source>
</evidence>
<evidence type="ECO:0000256" key="5">
    <source>
        <dbReference type="ARBA" id="ARBA00022801"/>
    </source>
</evidence>
<dbReference type="GO" id="GO:0004334">
    <property type="term" value="F:fumarylacetoacetase activity"/>
    <property type="evidence" value="ECO:0007669"/>
    <property type="project" value="UniProtKB-UniRule"/>
</dbReference>
<evidence type="ECO:0000256" key="12">
    <source>
        <dbReference type="PIRSR" id="PIRSR605959-3"/>
    </source>
</evidence>
<keyword evidence="6 12" id="KW-0106">Calcium</keyword>
<organism evidence="16 17">
    <name type="scientific">Sphaerosporella brunnea</name>
    <dbReference type="NCBI Taxonomy" id="1250544"/>
    <lineage>
        <taxon>Eukaryota</taxon>
        <taxon>Fungi</taxon>
        <taxon>Dikarya</taxon>
        <taxon>Ascomycota</taxon>
        <taxon>Pezizomycotina</taxon>
        <taxon>Pezizomycetes</taxon>
        <taxon>Pezizales</taxon>
        <taxon>Pyronemataceae</taxon>
        <taxon>Sphaerosporella</taxon>
    </lineage>
</organism>
<comment type="catalytic activity">
    <reaction evidence="13">
        <text>4-fumarylacetoacetate + H2O = acetoacetate + fumarate + H(+)</text>
        <dbReference type="Rhea" id="RHEA:10244"/>
        <dbReference type="ChEBI" id="CHEBI:13705"/>
        <dbReference type="ChEBI" id="CHEBI:15377"/>
        <dbReference type="ChEBI" id="CHEBI:15378"/>
        <dbReference type="ChEBI" id="CHEBI:18034"/>
        <dbReference type="ChEBI" id="CHEBI:29806"/>
        <dbReference type="EC" id="3.7.1.2"/>
    </reaction>
</comment>
<gene>
    <name evidence="16" type="ORF">FN846DRAFT_142055</name>
</gene>
<feature type="binding site" evidence="11">
    <location>
        <position position="241"/>
    </location>
    <ligand>
        <name>substrate</name>
    </ligand>
</feature>
<dbReference type="PANTHER" id="PTHR43069">
    <property type="entry name" value="FUMARYLACETOACETASE"/>
    <property type="match status" value="1"/>
</dbReference>
<dbReference type="Pfam" id="PF01557">
    <property type="entry name" value="FAA_hydrolase"/>
    <property type="match status" value="1"/>
</dbReference>
<dbReference type="GO" id="GO:0006559">
    <property type="term" value="P:L-phenylalanine catabolic process"/>
    <property type="evidence" value="ECO:0007669"/>
    <property type="project" value="UniProtKB-UniRule"/>
</dbReference>
<evidence type="ECO:0000313" key="17">
    <source>
        <dbReference type="Proteomes" id="UP000326924"/>
    </source>
</evidence>
<evidence type="ECO:0000256" key="2">
    <source>
        <dbReference type="ARBA" id="ARBA00010211"/>
    </source>
</evidence>
<dbReference type="InParanoid" id="A0A5J5ER54"/>
<evidence type="ECO:0000256" key="10">
    <source>
        <dbReference type="PIRSR" id="PIRSR605959-1"/>
    </source>
</evidence>
<evidence type="ECO:0000256" key="13">
    <source>
        <dbReference type="RuleBase" id="RU366008"/>
    </source>
</evidence>
<dbReference type="SUPFAM" id="SSF63433">
    <property type="entry name" value="Fumarylacetoacetate hydrolase, FAH, N-terminal domain"/>
    <property type="match status" value="1"/>
</dbReference>
<protein>
    <recommendedName>
        <fullName evidence="3 13">Fumarylacetoacetase</fullName>
        <ecNumber evidence="3 13">3.7.1.2</ecNumber>
    </recommendedName>
    <alternativeName>
        <fullName evidence="13">Fumarylacetoacetate hydrolase</fullName>
    </alternativeName>
</protein>